<dbReference type="OrthoDB" id="7682111at2759"/>
<reference evidence="3 4" key="1">
    <citation type="submission" date="2020-04" db="EMBL/GenBank/DDBJ databases">
        <authorList>
            <person name="Wallbank WR R."/>
            <person name="Pardo Diaz C."/>
            <person name="Kozak K."/>
            <person name="Martin S."/>
            <person name="Jiggins C."/>
            <person name="Moest M."/>
            <person name="Warren A I."/>
            <person name="Byers J.R.P. K."/>
            <person name="Montejo-Kovacevich G."/>
            <person name="Yen C E."/>
        </authorList>
    </citation>
    <scope>NUCLEOTIDE SEQUENCE [LARGE SCALE GENOMIC DNA]</scope>
</reference>
<dbReference type="Pfam" id="PF10545">
    <property type="entry name" value="MADF_DNA_bdg"/>
    <property type="match status" value="1"/>
</dbReference>
<organism evidence="3 4">
    <name type="scientific">Arctia plantaginis</name>
    <name type="common">Wood tiger moth</name>
    <name type="synonym">Phalaena plantaginis</name>
    <dbReference type="NCBI Taxonomy" id="874455"/>
    <lineage>
        <taxon>Eukaryota</taxon>
        <taxon>Metazoa</taxon>
        <taxon>Ecdysozoa</taxon>
        <taxon>Arthropoda</taxon>
        <taxon>Hexapoda</taxon>
        <taxon>Insecta</taxon>
        <taxon>Pterygota</taxon>
        <taxon>Neoptera</taxon>
        <taxon>Endopterygota</taxon>
        <taxon>Lepidoptera</taxon>
        <taxon>Glossata</taxon>
        <taxon>Ditrysia</taxon>
        <taxon>Noctuoidea</taxon>
        <taxon>Erebidae</taxon>
        <taxon>Arctiinae</taxon>
        <taxon>Arctia</taxon>
    </lineage>
</organism>
<feature type="compositionally biased region" description="Polar residues" evidence="1">
    <location>
        <begin position="139"/>
        <end position="150"/>
    </location>
</feature>
<evidence type="ECO:0000313" key="4">
    <source>
        <dbReference type="Proteomes" id="UP000494106"/>
    </source>
</evidence>
<feature type="domain" description="MADF" evidence="2">
    <location>
        <begin position="3"/>
        <end position="91"/>
    </location>
</feature>
<sequence>MERLIETVRKYPCLWKLDSEEYKLNDFKEAAWIEVAKEWNLLLLRQVTFSESESLNANNDKKPYEENSNRSEGNTYTQYIERLVAISSLAVTAATANYPAVVGELLKLLVEDRRSEGIDTLEGAVELTTQKAVFERNTEASTSATSSQKPNKPDVVGERSELLEEDGNCEGIDTLDSQDESISDYKDMRTWPISIPDNLRTLLVTRGYKAVQNHDYKFAGVIRPGPVDSTKGPKGVT</sequence>
<evidence type="ECO:0000256" key="1">
    <source>
        <dbReference type="SAM" id="MobiDB-lite"/>
    </source>
</evidence>
<gene>
    <name evidence="3" type="ORF">APLA_LOCUS12106</name>
</gene>
<evidence type="ECO:0000259" key="2">
    <source>
        <dbReference type="PROSITE" id="PS51029"/>
    </source>
</evidence>
<dbReference type="PROSITE" id="PS51029">
    <property type="entry name" value="MADF"/>
    <property type="match status" value="1"/>
</dbReference>
<keyword evidence="4" id="KW-1185">Reference proteome</keyword>
<feature type="region of interest" description="Disordered" evidence="1">
    <location>
        <begin position="136"/>
        <end position="157"/>
    </location>
</feature>
<evidence type="ECO:0000313" key="3">
    <source>
        <dbReference type="EMBL" id="CAB3249543.1"/>
    </source>
</evidence>
<name>A0A8S1ASF8_ARCPL</name>
<dbReference type="Proteomes" id="UP000494106">
    <property type="component" value="Unassembled WGS sequence"/>
</dbReference>
<protein>
    <recommendedName>
        <fullName evidence="2">MADF domain-containing protein</fullName>
    </recommendedName>
</protein>
<comment type="caution">
    <text evidence="3">The sequence shown here is derived from an EMBL/GenBank/DDBJ whole genome shotgun (WGS) entry which is preliminary data.</text>
</comment>
<dbReference type="InterPro" id="IPR006578">
    <property type="entry name" value="MADF-dom"/>
</dbReference>
<proteinExistence type="predicted"/>
<dbReference type="EMBL" id="CADEBC010000540">
    <property type="protein sequence ID" value="CAB3249543.1"/>
    <property type="molecule type" value="Genomic_DNA"/>
</dbReference>
<dbReference type="AlphaFoldDB" id="A0A8S1ASF8"/>
<accession>A0A8S1ASF8</accession>